<sequence>MQKIEYGDINKFLVSIGLVLIGLAVLTPYLYLKEDFGLFITTKEFNEFQEPIQSLILDKQKKVAFIQCIINWIPLVLSLSGIGLIIWGLRRWFERQSKIDERFDKEILILDLQIEKQSATEKLQNISRDLNEIQIGESSNPNQIQQKVFKKYLDVEKKVAELFESYNSPNFSIYTDIKIDKKYDVDILLRSKNNKFSDRIVEIKYFSDFLQTNILESALNRLNRTSNHYFKLTNKKIVPVFIVVYDKAKVNQESIEKSKKQLSEFTKEIDIFKRIKIEFIDENSISGFDVKSVLKK</sequence>
<evidence type="ECO:0000256" key="1">
    <source>
        <dbReference type="SAM" id="Phobius"/>
    </source>
</evidence>
<keyword evidence="1" id="KW-0472">Membrane</keyword>
<feature type="transmembrane region" description="Helical" evidence="1">
    <location>
        <begin position="12"/>
        <end position="32"/>
    </location>
</feature>
<gene>
    <name evidence="2" type="ORF">SAMN05660313_02619</name>
</gene>
<keyword evidence="1" id="KW-1133">Transmembrane helix</keyword>
<evidence type="ECO:0000313" key="2">
    <source>
        <dbReference type="EMBL" id="SFW57822.1"/>
    </source>
</evidence>
<accession>A0A1K1QF28</accession>
<dbReference type="AlphaFoldDB" id="A0A1K1QF28"/>
<organism evidence="2 3">
    <name type="scientific">Cellulophaga fucicola</name>
    <dbReference type="NCBI Taxonomy" id="76595"/>
    <lineage>
        <taxon>Bacteria</taxon>
        <taxon>Pseudomonadati</taxon>
        <taxon>Bacteroidota</taxon>
        <taxon>Flavobacteriia</taxon>
        <taxon>Flavobacteriales</taxon>
        <taxon>Flavobacteriaceae</taxon>
        <taxon>Cellulophaga</taxon>
    </lineage>
</organism>
<name>A0A1K1QF28_9FLAO</name>
<dbReference type="OrthoDB" id="1427297at2"/>
<feature type="transmembrane region" description="Helical" evidence="1">
    <location>
        <begin position="64"/>
        <end position="89"/>
    </location>
</feature>
<dbReference type="Proteomes" id="UP000183257">
    <property type="component" value="Unassembled WGS sequence"/>
</dbReference>
<dbReference type="RefSeq" id="WP_072304240.1">
    <property type="nucleotide sequence ID" value="NZ_FPIY01000003.1"/>
</dbReference>
<evidence type="ECO:0000313" key="3">
    <source>
        <dbReference type="Proteomes" id="UP000183257"/>
    </source>
</evidence>
<dbReference type="EMBL" id="FPIY01000003">
    <property type="protein sequence ID" value="SFW57822.1"/>
    <property type="molecule type" value="Genomic_DNA"/>
</dbReference>
<keyword evidence="1" id="KW-0812">Transmembrane</keyword>
<proteinExistence type="predicted"/>
<protein>
    <submittedName>
        <fullName evidence="2">Uncharacterized protein</fullName>
    </submittedName>
</protein>
<keyword evidence="3" id="KW-1185">Reference proteome</keyword>
<reference evidence="3" key="1">
    <citation type="submission" date="2016-11" db="EMBL/GenBank/DDBJ databases">
        <authorList>
            <person name="Varghese N."/>
            <person name="Submissions S."/>
        </authorList>
    </citation>
    <scope>NUCLEOTIDE SEQUENCE [LARGE SCALE GENOMIC DNA]</scope>
    <source>
        <strain evidence="3">DSM 24786</strain>
    </source>
</reference>
<dbReference type="STRING" id="76595.SAMN05660313_02619"/>